<proteinExistence type="inferred from homology"/>
<evidence type="ECO:0000313" key="5">
    <source>
        <dbReference type="EMBL" id="MEJ5979082.1"/>
    </source>
</evidence>
<name>A0ABU8S168_9SPHN</name>
<dbReference type="InterPro" id="IPR040771">
    <property type="entry name" value="TLP1_add_C"/>
</dbReference>
<evidence type="ECO:0000313" key="6">
    <source>
        <dbReference type="Proteomes" id="UP001361239"/>
    </source>
</evidence>
<dbReference type="Proteomes" id="UP001361239">
    <property type="component" value="Unassembled WGS sequence"/>
</dbReference>
<keyword evidence="2" id="KW-0808">Transferase</keyword>
<comment type="similarity">
    <text evidence="1">Belongs to the thiolase-like superfamily. Thiolase family.</text>
</comment>
<dbReference type="Gene3D" id="3.40.47.10">
    <property type="match status" value="1"/>
</dbReference>
<dbReference type="EMBL" id="JBBHJZ010000005">
    <property type="protein sequence ID" value="MEJ5979082.1"/>
    <property type="molecule type" value="Genomic_DNA"/>
</dbReference>
<dbReference type="InterPro" id="IPR016039">
    <property type="entry name" value="Thiolase-like"/>
</dbReference>
<gene>
    <name evidence="5" type="ORF">WG901_20685</name>
</gene>
<evidence type="ECO:0000256" key="3">
    <source>
        <dbReference type="ARBA" id="ARBA00023315"/>
    </source>
</evidence>
<reference evidence="5 6" key="1">
    <citation type="submission" date="2024-03" db="EMBL/GenBank/DDBJ databases">
        <authorList>
            <person name="Jo J.-H."/>
        </authorList>
    </citation>
    <scope>NUCLEOTIDE SEQUENCE [LARGE SCALE GENOMIC DNA]</scope>
    <source>
        <strain evidence="5 6">PS1R-30</strain>
    </source>
</reference>
<sequence>MTDPTRIPVIVGIGEINDRPALEAEGLDSAELMAAAARAADADAGGDWLGRCDWVAITPQISFRQLDVPSLLRGALGIAPKTMFEAPSADGDSPVRHLNDAANAIGSGEAEICLLLGGEAVRTAARRAAAAGGGGNLFQGSLNAASELRRRYGLITPSEIYPFYENACRAAWGQSLAEGQAESGEIWSLMSKIAADAEGAWLKQPRSAAEITEWSAENRPIAFPYSKLTVANSSVNQAAALIVTSLAKAWAAGFAEDRLVFVGAGASAHESDEPLARAEWTGTPSMDLVLDKVLALNGLAADDLDHVELYSCFPCVPKMARRRLGFGASRPLTVHGGLTFGGGPIGNYMMHAAAAMVRELRRGGEHGLLYGNGGHCSHNHAIVLSRRQPEDLVFPQDYRFQAEADAYRGPIPSLGDDYEGPVTIETYTVFYDRGGAPTHGVVLALSPVGTRVVARVDAEDTAGIAFLTDGRTEPVGRAARTEKIGDVLHLRAVPSRS</sequence>
<keyword evidence="6" id="KW-1185">Reference proteome</keyword>
<dbReference type="PANTHER" id="PTHR18919">
    <property type="entry name" value="ACETYL-COA C-ACYLTRANSFERASE"/>
    <property type="match status" value="1"/>
</dbReference>
<dbReference type="SUPFAM" id="SSF53901">
    <property type="entry name" value="Thiolase-like"/>
    <property type="match status" value="1"/>
</dbReference>
<dbReference type="Pfam" id="PF18313">
    <property type="entry name" value="TLP1_add_C"/>
    <property type="match status" value="1"/>
</dbReference>
<comment type="caution">
    <text evidence="5">The sequence shown here is derived from an EMBL/GenBank/DDBJ whole genome shotgun (WGS) entry which is preliminary data.</text>
</comment>
<keyword evidence="3" id="KW-0012">Acyltransferase</keyword>
<feature type="domain" description="Thiolase-like protein type 1 additional C-terminal" evidence="4">
    <location>
        <begin position="410"/>
        <end position="479"/>
    </location>
</feature>
<evidence type="ECO:0000259" key="4">
    <source>
        <dbReference type="Pfam" id="PF18313"/>
    </source>
</evidence>
<evidence type="ECO:0000256" key="2">
    <source>
        <dbReference type="ARBA" id="ARBA00022679"/>
    </source>
</evidence>
<dbReference type="RefSeq" id="WP_339589021.1">
    <property type="nucleotide sequence ID" value="NZ_JBBHJZ010000005.1"/>
</dbReference>
<organism evidence="5 6">
    <name type="scientific">Novosphingobium anseongense</name>
    <dbReference type="NCBI Taxonomy" id="3133436"/>
    <lineage>
        <taxon>Bacteria</taxon>
        <taxon>Pseudomonadati</taxon>
        <taxon>Pseudomonadota</taxon>
        <taxon>Alphaproteobacteria</taxon>
        <taxon>Sphingomonadales</taxon>
        <taxon>Sphingomonadaceae</taxon>
        <taxon>Novosphingobium</taxon>
    </lineage>
</organism>
<dbReference type="Gene3D" id="2.40.50.840">
    <property type="match status" value="1"/>
</dbReference>
<evidence type="ECO:0000256" key="1">
    <source>
        <dbReference type="ARBA" id="ARBA00010982"/>
    </source>
</evidence>
<accession>A0ABU8S168</accession>
<dbReference type="PANTHER" id="PTHR18919:SF139">
    <property type="entry name" value="THIOLASE-LIKE PROTEIN TYPE 1 ADDITIONAL C-TERMINAL DOMAIN-CONTAINING PROTEIN"/>
    <property type="match status" value="1"/>
</dbReference>
<protein>
    <submittedName>
        <fullName evidence="5">Acetyl-CoA acetyltransferase</fullName>
    </submittedName>
</protein>